<evidence type="ECO:0000259" key="1">
    <source>
        <dbReference type="PROSITE" id="PS51186"/>
    </source>
</evidence>
<organism evidence="2 3">
    <name type="scientific">Clostridium simiarum</name>
    <dbReference type="NCBI Taxonomy" id="2841506"/>
    <lineage>
        <taxon>Bacteria</taxon>
        <taxon>Bacillati</taxon>
        <taxon>Bacillota</taxon>
        <taxon>Clostridia</taxon>
        <taxon>Eubacteriales</taxon>
        <taxon>Clostridiaceae</taxon>
        <taxon>Clostridium</taxon>
    </lineage>
</organism>
<keyword evidence="3" id="KW-1185">Reference proteome</keyword>
<name>A0ABS6EWD4_9CLOT</name>
<dbReference type="InterPro" id="IPR000182">
    <property type="entry name" value="GNAT_dom"/>
</dbReference>
<protein>
    <submittedName>
        <fullName evidence="2">GNAT family N-acetyltransferase</fullName>
    </submittedName>
</protein>
<sequence>MYTGEKIRLREYRREDILEAQRYINDAEIKRYLHPGIPYLYTLEDEIKWFEMQSASKDCYNFAIETIEREIYIGGCGINNIDWKNSVAEVGIFIGDKNYWGKGYGSDAMKVLIKFIFDQMNINKIKLKVYSFNKRAIKCYEKCGFINEGVLRQEIYKDGKYHDEMIMGLLKEEYLGLKK</sequence>
<dbReference type="PANTHER" id="PTHR43415:SF3">
    <property type="entry name" value="GNAT-FAMILY ACETYLTRANSFERASE"/>
    <property type="match status" value="1"/>
</dbReference>
<evidence type="ECO:0000313" key="2">
    <source>
        <dbReference type="EMBL" id="MBU5590539.1"/>
    </source>
</evidence>
<gene>
    <name evidence="2" type="ORF">KQI89_02065</name>
</gene>
<proteinExistence type="predicted"/>
<reference evidence="2 3" key="1">
    <citation type="submission" date="2021-06" db="EMBL/GenBank/DDBJ databases">
        <authorList>
            <person name="Sun Q."/>
            <person name="Li D."/>
        </authorList>
    </citation>
    <scope>NUCLEOTIDE SEQUENCE [LARGE SCALE GENOMIC DNA]</scope>
    <source>
        <strain evidence="2 3">MSJ-4</strain>
    </source>
</reference>
<dbReference type="RefSeq" id="WP_216455707.1">
    <property type="nucleotide sequence ID" value="NZ_JAHLQL010000001.1"/>
</dbReference>
<accession>A0ABS6EWD4</accession>
<dbReference type="Pfam" id="PF13302">
    <property type="entry name" value="Acetyltransf_3"/>
    <property type="match status" value="1"/>
</dbReference>
<comment type="caution">
    <text evidence="2">The sequence shown here is derived from an EMBL/GenBank/DDBJ whole genome shotgun (WGS) entry which is preliminary data.</text>
</comment>
<feature type="domain" description="N-acetyltransferase" evidence="1">
    <location>
        <begin position="7"/>
        <end position="172"/>
    </location>
</feature>
<evidence type="ECO:0000313" key="3">
    <source>
        <dbReference type="Proteomes" id="UP000736583"/>
    </source>
</evidence>
<dbReference type="PROSITE" id="PS51186">
    <property type="entry name" value="GNAT"/>
    <property type="match status" value="1"/>
</dbReference>
<dbReference type="Proteomes" id="UP000736583">
    <property type="component" value="Unassembled WGS sequence"/>
</dbReference>
<dbReference type="PANTHER" id="PTHR43415">
    <property type="entry name" value="SPERMIDINE N(1)-ACETYLTRANSFERASE"/>
    <property type="match status" value="1"/>
</dbReference>
<dbReference type="EMBL" id="JAHLQL010000001">
    <property type="protein sequence ID" value="MBU5590539.1"/>
    <property type="molecule type" value="Genomic_DNA"/>
</dbReference>